<evidence type="ECO:0000256" key="3">
    <source>
        <dbReference type="ARBA" id="ARBA00022630"/>
    </source>
</evidence>
<dbReference type="InterPro" id="IPR007867">
    <property type="entry name" value="GMC_OxRtase_C"/>
</dbReference>
<dbReference type="PIRSF" id="PIRSF000137">
    <property type="entry name" value="Alcohol_oxidase"/>
    <property type="match status" value="1"/>
</dbReference>
<comment type="cofactor">
    <cofactor evidence="1 5">
        <name>FAD</name>
        <dbReference type="ChEBI" id="CHEBI:57692"/>
    </cofactor>
</comment>
<reference evidence="7 8" key="1">
    <citation type="submission" date="2021-06" db="EMBL/GenBank/DDBJ databases">
        <title>Caerostris darwini draft genome.</title>
        <authorList>
            <person name="Kono N."/>
            <person name="Arakawa K."/>
        </authorList>
    </citation>
    <scope>NUCLEOTIDE SEQUENCE [LARGE SCALE GENOMIC DNA]</scope>
</reference>
<evidence type="ECO:0000256" key="4">
    <source>
        <dbReference type="ARBA" id="ARBA00022827"/>
    </source>
</evidence>
<dbReference type="InterPro" id="IPR000172">
    <property type="entry name" value="GMC_OxRdtase_N"/>
</dbReference>
<dbReference type="PANTHER" id="PTHR11552">
    <property type="entry name" value="GLUCOSE-METHANOL-CHOLINE GMC OXIDOREDUCTASE"/>
    <property type="match status" value="1"/>
</dbReference>
<gene>
    <name evidence="7" type="primary">Gld</name>
    <name evidence="7" type="ORF">CDAR_515271</name>
</gene>
<dbReference type="SUPFAM" id="SSF54373">
    <property type="entry name" value="FAD-linked reductases, C-terminal domain"/>
    <property type="match status" value="1"/>
</dbReference>
<evidence type="ECO:0000313" key="7">
    <source>
        <dbReference type="EMBL" id="GIX68547.1"/>
    </source>
</evidence>
<dbReference type="InterPro" id="IPR036188">
    <property type="entry name" value="FAD/NAD-bd_sf"/>
</dbReference>
<dbReference type="GO" id="GO:0016614">
    <property type="term" value="F:oxidoreductase activity, acting on CH-OH group of donors"/>
    <property type="evidence" value="ECO:0007669"/>
    <property type="project" value="InterPro"/>
</dbReference>
<evidence type="ECO:0000256" key="2">
    <source>
        <dbReference type="ARBA" id="ARBA00010790"/>
    </source>
</evidence>
<dbReference type="Gene3D" id="3.50.50.60">
    <property type="entry name" value="FAD/NAD(P)-binding domain"/>
    <property type="match status" value="1"/>
</dbReference>
<dbReference type="Pfam" id="PF05199">
    <property type="entry name" value="GMC_oxred_C"/>
    <property type="match status" value="1"/>
</dbReference>
<evidence type="ECO:0000259" key="6">
    <source>
        <dbReference type="PROSITE" id="PS00624"/>
    </source>
</evidence>
<keyword evidence="8" id="KW-1185">Reference proteome</keyword>
<keyword evidence="3" id="KW-0285">Flavoprotein</keyword>
<comment type="similarity">
    <text evidence="2">Belongs to the GMC oxidoreductase family.</text>
</comment>
<proteinExistence type="inferred from homology"/>
<dbReference type="Pfam" id="PF00732">
    <property type="entry name" value="GMC_oxred_N"/>
    <property type="match status" value="1"/>
</dbReference>
<dbReference type="Proteomes" id="UP001054837">
    <property type="component" value="Unassembled WGS sequence"/>
</dbReference>
<dbReference type="GO" id="GO:0050660">
    <property type="term" value="F:flavin adenine dinucleotide binding"/>
    <property type="evidence" value="ECO:0007669"/>
    <property type="project" value="InterPro"/>
</dbReference>
<dbReference type="SUPFAM" id="SSF51905">
    <property type="entry name" value="FAD/NAD(P)-binding domain"/>
    <property type="match status" value="1"/>
</dbReference>
<dbReference type="AlphaFoldDB" id="A0AAV4M9V5"/>
<protein>
    <submittedName>
        <fullName evidence="7">Glucose dehydrogenase</fullName>
    </submittedName>
</protein>
<evidence type="ECO:0000256" key="1">
    <source>
        <dbReference type="ARBA" id="ARBA00001974"/>
    </source>
</evidence>
<organism evidence="7 8">
    <name type="scientific">Caerostris darwini</name>
    <dbReference type="NCBI Taxonomy" id="1538125"/>
    <lineage>
        <taxon>Eukaryota</taxon>
        <taxon>Metazoa</taxon>
        <taxon>Ecdysozoa</taxon>
        <taxon>Arthropoda</taxon>
        <taxon>Chelicerata</taxon>
        <taxon>Arachnida</taxon>
        <taxon>Araneae</taxon>
        <taxon>Araneomorphae</taxon>
        <taxon>Entelegynae</taxon>
        <taxon>Araneoidea</taxon>
        <taxon>Araneidae</taxon>
        <taxon>Caerostris</taxon>
    </lineage>
</organism>
<feature type="domain" description="Glucose-methanol-choline oxidoreductase N-terminal" evidence="6">
    <location>
        <begin position="367"/>
        <end position="381"/>
    </location>
</feature>
<dbReference type="PROSITE" id="PS00624">
    <property type="entry name" value="GMC_OXRED_2"/>
    <property type="match status" value="1"/>
</dbReference>
<dbReference type="PANTHER" id="PTHR11552:SF147">
    <property type="entry name" value="CHOLINE DEHYDROGENASE, MITOCHONDRIAL"/>
    <property type="match status" value="1"/>
</dbReference>
<dbReference type="Gene3D" id="3.30.560.10">
    <property type="entry name" value="Glucose Oxidase, domain 3"/>
    <property type="match status" value="1"/>
</dbReference>
<dbReference type="EMBL" id="BPLQ01000182">
    <property type="protein sequence ID" value="GIX68547.1"/>
    <property type="molecule type" value="Genomic_DNA"/>
</dbReference>
<name>A0AAV4M9V5_9ARAC</name>
<evidence type="ECO:0000256" key="5">
    <source>
        <dbReference type="PIRSR" id="PIRSR000137-2"/>
    </source>
</evidence>
<accession>A0AAV4M9V5</accession>
<keyword evidence="4 5" id="KW-0274">FAD</keyword>
<evidence type="ECO:0000313" key="8">
    <source>
        <dbReference type="Proteomes" id="UP001054837"/>
    </source>
</evidence>
<dbReference type="InterPro" id="IPR012132">
    <property type="entry name" value="GMC_OxRdtase"/>
</dbReference>
<comment type="caution">
    <text evidence="7">The sequence shown here is derived from an EMBL/GenBank/DDBJ whole genome shotgun (WGS) entry which is preliminary data.</text>
</comment>
<feature type="binding site" evidence="5">
    <location>
        <position position="332"/>
    </location>
    <ligand>
        <name>FAD</name>
        <dbReference type="ChEBI" id="CHEBI:57692"/>
    </ligand>
</feature>
<sequence length="680" mass="75176">MNLEQNLTGGYLSQSSYAASPLLPLLMLSSIPQNGSSNNIEYLKESIHYVLESFIESAVKNLTKITGTRDPHNITAECTYTTPYAASHLLPILLLSMTEQRHAPETTTDIKDTYDYIVVGAGSGGSVVAGRLSENSCATTLLLEAGDSPPKLTDLPVISKYFTKTDIDWAFQTTPQKHTGKGLINRTITLSAGKAFGGSSVINGLQVVRGNRKDFDQWAAEGSVGWSYEEVLPYFKKMEDNTDPEIASNGYHGIKGPLTVSKPRYGSELRNAVIEAAIRMGYRFLDSNGRSQEGFYDLQASMRDGQRCSTSKAYLVPNSDKGNLDIVAKAFVTKIVIENNEAKGVEFELGGRKRYVRARKEVIVSAGAINTPKLLMLSGIGPKKELKKHKIPVKADLPVGQNLQEQYGVLTEFELGDKIELFSQKIRKEANVWNYIMSKTGPLTSVTGVSNIAFLSQGFPDSQNDLPDYQLYFLEGVHEVMKQKCMINSTYHEAIYEPYKEKPFYLCFSTLLRPKGRGYVALRSSDPHDPPIIDPKYFSHPDDLEVVVAGMKKCKEIATSEPLVKIGSKPFSSIYPGCDDYVGDDDKYFRCMARSIIQTCNHQAGTVKMGDPRDPTTVVDPQLRVKGIRNLRVVDASIMPNITSGNTNIPTVMIAEKASDMIKESFSCESKNDLNSLPYL</sequence>